<evidence type="ECO:0000313" key="2">
    <source>
        <dbReference type="EMBL" id="VEV95433.1"/>
    </source>
</evidence>
<reference evidence="2" key="1">
    <citation type="submission" date="2019-02" db="EMBL/GenBank/DDBJ databases">
        <authorList>
            <consortium name="Genoscope - CEA"/>
            <person name="William W."/>
        </authorList>
    </citation>
    <scope>NUCLEOTIDE SEQUENCE [LARGE SCALE GENOMIC DNA]</scope>
    <source>
        <strain evidence="2">YSy11</strain>
    </source>
</reference>
<dbReference type="AlphaFoldDB" id="A0A653DYD8"/>
<evidence type="ECO:0000256" key="1">
    <source>
        <dbReference type="SAM" id="SignalP"/>
    </source>
</evidence>
<name>A0A653DYD8_9PSED</name>
<protein>
    <submittedName>
        <fullName evidence="2">Uncharacterized protein</fullName>
    </submittedName>
</protein>
<dbReference type="EMBL" id="LR215729">
    <property type="protein sequence ID" value="VEV95433.1"/>
    <property type="molecule type" value="Genomic_DNA"/>
</dbReference>
<sequence>MTALTRLCLRLLIGLTLAFNGMAQAETHMPCPMQASEQNAMYAQHMMDAMDCCNDAADHQTSKTPCKDGQDCSSANIVLPLPGLTTPLAFSAQRTLSTYQSFIPAKTPSGVWRPPRA</sequence>
<gene>
    <name evidence="2" type="ORF">PMYSY11_0386</name>
</gene>
<feature type="chain" id="PRO_5024930639" evidence="1">
    <location>
        <begin position="26"/>
        <end position="117"/>
    </location>
</feature>
<keyword evidence="1" id="KW-0732">Signal</keyword>
<organism evidence="2">
    <name type="scientific">Pseudomonas marincola</name>
    <dbReference type="NCBI Taxonomy" id="437900"/>
    <lineage>
        <taxon>Bacteria</taxon>
        <taxon>Pseudomonadati</taxon>
        <taxon>Pseudomonadota</taxon>
        <taxon>Gammaproteobacteria</taxon>
        <taxon>Pseudomonadales</taxon>
        <taxon>Pseudomonadaceae</taxon>
        <taxon>Pseudomonas</taxon>
    </lineage>
</organism>
<feature type="signal peptide" evidence="1">
    <location>
        <begin position="1"/>
        <end position="25"/>
    </location>
</feature>
<accession>A0A653DYD8</accession>
<dbReference type="RefSeq" id="WP_150547416.1">
    <property type="nucleotide sequence ID" value="NZ_LR215729.2"/>
</dbReference>
<proteinExistence type="predicted"/>